<comment type="subcellular location">
    <subcellularLocation>
        <location evidence="1">Membrane</location>
    </subcellularLocation>
</comment>
<dbReference type="FunFam" id="3.80.10.10:FF:000041">
    <property type="entry name" value="LRR receptor-like serine/threonine-protein kinase ERECTA"/>
    <property type="match status" value="2"/>
</dbReference>
<gene>
    <name evidence="10" type="ORF">M0R45_021966</name>
</gene>
<comment type="caution">
    <text evidence="10">The sequence shown here is derived from an EMBL/GenBank/DDBJ whole genome shotgun (WGS) entry which is preliminary data.</text>
</comment>
<sequence>MKSYTAFSVFIFVIFFLLLGAWCSEEADADDLAPMEKTEQEALYSAIQGFVGKWWNGSDLYPDPCGWTPIQGVSCDLFNGLWYVTVLNIGPVHDNSLSFCFISPYKYPVEIPTENWWKLSESLESLEFRSNPSLTGQIPSSFGDLRKLQSLVLVENGLNGWLTSRIGHLVQLKRLVLSGNCFTGPIPDSFGELNQLLIFDLSQNSLSGPLPNTLGSLTSLLKLDLSNNLLEGSISQLGNLKNLTLLDLRSNNFSGGLTKSIQEMHSLEEMALSSNPIGGDLNSIEWQNMDKLVILDLSKTGLTGEIPESISELKRLRFLGLSENKLRGNLTPKLATLPCISALYLHGNNLSGELKFVEPFYSKMGSRFGAWNNPNLCYTSALVTTGHVPFGVKPCQAEVTLLETNSKTRLEDGGLNQNSYFATSLGFSSHSTDGFWWLGGLLQLIMVLWLNWFL</sequence>
<name>A0AAW1XE67_RUBAR</name>
<evidence type="ECO:0000256" key="7">
    <source>
        <dbReference type="SAM" id="Phobius"/>
    </source>
</evidence>
<evidence type="ECO:0000256" key="5">
    <source>
        <dbReference type="ARBA" id="ARBA00023136"/>
    </source>
</evidence>
<keyword evidence="7" id="KW-1133">Transmembrane helix</keyword>
<feature type="chain" id="PRO_5043374070" description="Disease resistance R13L4/SHOC-2-like LRR domain-containing protein" evidence="8">
    <location>
        <begin position="24"/>
        <end position="454"/>
    </location>
</feature>
<dbReference type="GO" id="GO:0016020">
    <property type="term" value="C:membrane"/>
    <property type="evidence" value="ECO:0007669"/>
    <property type="project" value="UniProtKB-SubCell"/>
</dbReference>
<feature type="domain" description="Disease resistance R13L4/SHOC-2-like LRR" evidence="9">
    <location>
        <begin position="140"/>
        <end position="353"/>
    </location>
</feature>
<dbReference type="PANTHER" id="PTHR48004:SF55">
    <property type="entry name" value="LEUCINE-RICH REPEAT (LRR) FAMILY PROTEIN-RELATED"/>
    <property type="match status" value="1"/>
</dbReference>
<accession>A0AAW1XE67</accession>
<dbReference type="PANTHER" id="PTHR48004">
    <property type="entry name" value="OS01G0149700 PROTEIN"/>
    <property type="match status" value="1"/>
</dbReference>
<proteinExistence type="predicted"/>
<dbReference type="AlphaFoldDB" id="A0AAW1XE67"/>
<evidence type="ECO:0000256" key="8">
    <source>
        <dbReference type="SAM" id="SignalP"/>
    </source>
</evidence>
<evidence type="ECO:0000313" key="11">
    <source>
        <dbReference type="Proteomes" id="UP001457282"/>
    </source>
</evidence>
<dbReference type="Pfam" id="PF23598">
    <property type="entry name" value="LRR_14"/>
    <property type="match status" value="1"/>
</dbReference>
<organism evidence="10 11">
    <name type="scientific">Rubus argutus</name>
    <name type="common">Southern blackberry</name>
    <dbReference type="NCBI Taxonomy" id="59490"/>
    <lineage>
        <taxon>Eukaryota</taxon>
        <taxon>Viridiplantae</taxon>
        <taxon>Streptophyta</taxon>
        <taxon>Embryophyta</taxon>
        <taxon>Tracheophyta</taxon>
        <taxon>Spermatophyta</taxon>
        <taxon>Magnoliopsida</taxon>
        <taxon>eudicotyledons</taxon>
        <taxon>Gunneridae</taxon>
        <taxon>Pentapetalae</taxon>
        <taxon>rosids</taxon>
        <taxon>fabids</taxon>
        <taxon>Rosales</taxon>
        <taxon>Rosaceae</taxon>
        <taxon>Rosoideae</taxon>
        <taxon>Rosoideae incertae sedis</taxon>
        <taxon>Rubus</taxon>
    </lineage>
</organism>
<keyword evidence="2" id="KW-0433">Leucine-rich repeat</keyword>
<dbReference type="SUPFAM" id="SSF52058">
    <property type="entry name" value="L domain-like"/>
    <property type="match status" value="1"/>
</dbReference>
<dbReference type="Proteomes" id="UP001457282">
    <property type="component" value="Unassembled WGS sequence"/>
</dbReference>
<keyword evidence="6" id="KW-0325">Glycoprotein</keyword>
<keyword evidence="3 8" id="KW-0732">Signal</keyword>
<evidence type="ECO:0000256" key="1">
    <source>
        <dbReference type="ARBA" id="ARBA00004370"/>
    </source>
</evidence>
<dbReference type="EMBL" id="JBEDUW010000004">
    <property type="protein sequence ID" value="KAK9934837.1"/>
    <property type="molecule type" value="Genomic_DNA"/>
</dbReference>
<dbReference type="InterPro" id="IPR032675">
    <property type="entry name" value="LRR_dom_sf"/>
</dbReference>
<keyword evidence="5 7" id="KW-0472">Membrane</keyword>
<dbReference type="Gene3D" id="3.80.10.10">
    <property type="entry name" value="Ribonuclease Inhibitor"/>
    <property type="match status" value="2"/>
</dbReference>
<keyword evidence="11" id="KW-1185">Reference proteome</keyword>
<feature type="signal peptide" evidence="8">
    <location>
        <begin position="1"/>
        <end position="23"/>
    </location>
</feature>
<dbReference type="InterPro" id="IPR052941">
    <property type="entry name" value="StomDev_PlantInt_Reg"/>
</dbReference>
<protein>
    <recommendedName>
        <fullName evidence="9">Disease resistance R13L4/SHOC-2-like LRR domain-containing protein</fullName>
    </recommendedName>
</protein>
<dbReference type="InterPro" id="IPR001611">
    <property type="entry name" value="Leu-rich_rpt"/>
</dbReference>
<keyword evidence="4" id="KW-0677">Repeat</keyword>
<evidence type="ECO:0000256" key="2">
    <source>
        <dbReference type="ARBA" id="ARBA00022614"/>
    </source>
</evidence>
<dbReference type="PROSITE" id="PS51450">
    <property type="entry name" value="LRR"/>
    <property type="match status" value="1"/>
</dbReference>
<evidence type="ECO:0000256" key="4">
    <source>
        <dbReference type="ARBA" id="ARBA00022737"/>
    </source>
</evidence>
<evidence type="ECO:0000256" key="6">
    <source>
        <dbReference type="ARBA" id="ARBA00023180"/>
    </source>
</evidence>
<evidence type="ECO:0000313" key="10">
    <source>
        <dbReference type="EMBL" id="KAK9934837.1"/>
    </source>
</evidence>
<keyword evidence="7" id="KW-0812">Transmembrane</keyword>
<evidence type="ECO:0000259" key="9">
    <source>
        <dbReference type="Pfam" id="PF23598"/>
    </source>
</evidence>
<dbReference type="InterPro" id="IPR055414">
    <property type="entry name" value="LRR_R13L4/SHOC2-like"/>
</dbReference>
<reference evidence="10 11" key="1">
    <citation type="journal article" date="2023" name="G3 (Bethesda)">
        <title>A chromosome-length genome assembly and annotation of blackberry (Rubus argutus, cv. 'Hillquist').</title>
        <authorList>
            <person name="Bruna T."/>
            <person name="Aryal R."/>
            <person name="Dudchenko O."/>
            <person name="Sargent D.J."/>
            <person name="Mead D."/>
            <person name="Buti M."/>
            <person name="Cavallini A."/>
            <person name="Hytonen T."/>
            <person name="Andres J."/>
            <person name="Pham M."/>
            <person name="Weisz D."/>
            <person name="Mascagni F."/>
            <person name="Usai G."/>
            <person name="Natali L."/>
            <person name="Bassil N."/>
            <person name="Fernandez G.E."/>
            <person name="Lomsadze A."/>
            <person name="Armour M."/>
            <person name="Olukolu B."/>
            <person name="Poorten T."/>
            <person name="Britton C."/>
            <person name="Davik J."/>
            <person name="Ashrafi H."/>
            <person name="Aiden E.L."/>
            <person name="Borodovsky M."/>
            <person name="Worthington M."/>
        </authorList>
    </citation>
    <scope>NUCLEOTIDE SEQUENCE [LARGE SCALE GENOMIC DNA]</scope>
    <source>
        <strain evidence="10">PI 553951</strain>
    </source>
</reference>
<feature type="transmembrane region" description="Helical" evidence="7">
    <location>
        <begin position="434"/>
        <end position="453"/>
    </location>
</feature>
<evidence type="ECO:0000256" key="3">
    <source>
        <dbReference type="ARBA" id="ARBA00022729"/>
    </source>
</evidence>